<accession>A0ABT6RE16</accession>
<evidence type="ECO:0000256" key="1">
    <source>
        <dbReference type="ARBA" id="ARBA00022617"/>
    </source>
</evidence>
<evidence type="ECO:0000313" key="7">
    <source>
        <dbReference type="Proteomes" id="UP001226434"/>
    </source>
</evidence>
<dbReference type="Pfam" id="PF00034">
    <property type="entry name" value="Cytochrom_C"/>
    <property type="match status" value="1"/>
</dbReference>
<dbReference type="Proteomes" id="UP001226434">
    <property type="component" value="Unassembled WGS sequence"/>
</dbReference>
<organism evidence="6 7">
    <name type="scientific">Pinibacter soli</name>
    <dbReference type="NCBI Taxonomy" id="3044211"/>
    <lineage>
        <taxon>Bacteria</taxon>
        <taxon>Pseudomonadati</taxon>
        <taxon>Bacteroidota</taxon>
        <taxon>Chitinophagia</taxon>
        <taxon>Chitinophagales</taxon>
        <taxon>Chitinophagaceae</taxon>
        <taxon>Pinibacter</taxon>
    </lineage>
</organism>
<keyword evidence="1 4" id="KW-0349">Heme</keyword>
<keyword evidence="3 4" id="KW-0408">Iron</keyword>
<gene>
    <name evidence="6" type="ORF">QJ048_12720</name>
</gene>
<evidence type="ECO:0000256" key="4">
    <source>
        <dbReference type="PROSITE-ProRule" id="PRU00433"/>
    </source>
</evidence>
<dbReference type="RefSeq" id="WP_282334742.1">
    <property type="nucleotide sequence ID" value="NZ_JASBRG010000007.1"/>
</dbReference>
<dbReference type="PANTHER" id="PTHR35008:SF8">
    <property type="entry name" value="ALCOHOL DEHYDROGENASE CYTOCHROME C SUBUNIT"/>
    <property type="match status" value="1"/>
</dbReference>
<dbReference type="InterPro" id="IPR051459">
    <property type="entry name" value="Cytochrome_c-type_DH"/>
</dbReference>
<evidence type="ECO:0000256" key="3">
    <source>
        <dbReference type="ARBA" id="ARBA00023004"/>
    </source>
</evidence>
<dbReference type="PROSITE" id="PS51007">
    <property type="entry name" value="CYTC"/>
    <property type="match status" value="1"/>
</dbReference>
<evidence type="ECO:0000259" key="5">
    <source>
        <dbReference type="PROSITE" id="PS51007"/>
    </source>
</evidence>
<reference evidence="6 7" key="1">
    <citation type="submission" date="2023-05" db="EMBL/GenBank/DDBJ databases">
        <title>Genome sequence of Pinibacter sp. MAH-24.</title>
        <authorList>
            <person name="Huq M.A."/>
        </authorList>
    </citation>
    <scope>NUCLEOTIDE SEQUENCE [LARGE SCALE GENOMIC DNA]</scope>
    <source>
        <strain evidence="6 7">MAH-24</strain>
    </source>
</reference>
<evidence type="ECO:0000256" key="2">
    <source>
        <dbReference type="ARBA" id="ARBA00022723"/>
    </source>
</evidence>
<dbReference type="EMBL" id="JASBRG010000007">
    <property type="protein sequence ID" value="MDI3320646.1"/>
    <property type="molecule type" value="Genomic_DNA"/>
</dbReference>
<dbReference type="PANTHER" id="PTHR35008">
    <property type="entry name" value="BLL4482 PROTEIN-RELATED"/>
    <property type="match status" value="1"/>
</dbReference>
<proteinExistence type="predicted"/>
<keyword evidence="7" id="KW-1185">Reference proteome</keyword>
<protein>
    <submittedName>
        <fullName evidence="6">Cytochrome c</fullName>
    </submittedName>
</protein>
<feature type="domain" description="Cytochrome c" evidence="5">
    <location>
        <begin position="81"/>
        <end position="165"/>
    </location>
</feature>
<keyword evidence="2 4" id="KW-0479">Metal-binding</keyword>
<dbReference type="InterPro" id="IPR036909">
    <property type="entry name" value="Cyt_c-like_dom_sf"/>
</dbReference>
<dbReference type="InterPro" id="IPR009056">
    <property type="entry name" value="Cyt_c-like_dom"/>
</dbReference>
<sequence>MLLLLLTVVFIVSCKDKQEDEMIVYNKHAAKRQHADSVINVKIITEMPPTFDIGRKATSAEINEWDIDVRADGKGLPEGSGNATEGKAIFTQKCAACHGKDGEGGAYARLVAAMGDTVKTKTIGNYWPWSTTLFDYIRRTMPYNMPGSLKDNEVYSLTAYLLYRNKIIDSSKIIDARSLPGVVMPARKYYVNDDRRGGPEVR</sequence>
<name>A0ABT6RE16_9BACT</name>
<dbReference type="SUPFAM" id="SSF46626">
    <property type="entry name" value="Cytochrome c"/>
    <property type="match status" value="1"/>
</dbReference>
<evidence type="ECO:0000313" key="6">
    <source>
        <dbReference type="EMBL" id="MDI3320646.1"/>
    </source>
</evidence>
<dbReference type="Gene3D" id="1.10.760.10">
    <property type="entry name" value="Cytochrome c-like domain"/>
    <property type="match status" value="1"/>
</dbReference>
<comment type="caution">
    <text evidence="6">The sequence shown here is derived from an EMBL/GenBank/DDBJ whole genome shotgun (WGS) entry which is preliminary data.</text>
</comment>